<dbReference type="EMBL" id="KZ305054">
    <property type="protein sequence ID" value="PIA34871.1"/>
    <property type="molecule type" value="Genomic_DNA"/>
</dbReference>
<organism evidence="2 3">
    <name type="scientific">Aquilegia coerulea</name>
    <name type="common">Rocky mountain columbine</name>
    <dbReference type="NCBI Taxonomy" id="218851"/>
    <lineage>
        <taxon>Eukaryota</taxon>
        <taxon>Viridiplantae</taxon>
        <taxon>Streptophyta</taxon>
        <taxon>Embryophyta</taxon>
        <taxon>Tracheophyta</taxon>
        <taxon>Spermatophyta</taxon>
        <taxon>Magnoliopsida</taxon>
        <taxon>Ranunculales</taxon>
        <taxon>Ranunculaceae</taxon>
        <taxon>Thalictroideae</taxon>
        <taxon>Aquilegia</taxon>
    </lineage>
</organism>
<dbReference type="InParanoid" id="A0A2G5CUB9"/>
<evidence type="ECO:0000313" key="3">
    <source>
        <dbReference type="Proteomes" id="UP000230069"/>
    </source>
</evidence>
<evidence type="ECO:0000256" key="1">
    <source>
        <dbReference type="SAM" id="Phobius"/>
    </source>
</evidence>
<dbReference type="PANTHER" id="PTHR34970">
    <property type="entry name" value="ABC TRANSPORTER A FAMILY PROTEIN"/>
    <property type="match status" value="1"/>
</dbReference>
<feature type="transmembrane region" description="Helical" evidence="1">
    <location>
        <begin position="6"/>
        <end position="27"/>
    </location>
</feature>
<sequence>MGYVWRVRMSSFFVGVATAAGAGIYFLHKDYKLAHHAISQQVKGLHESLDERISALEKLKEADTPQQVEATE</sequence>
<keyword evidence="1" id="KW-1133">Transmembrane helix</keyword>
<proteinExistence type="predicted"/>
<evidence type="ECO:0000313" key="2">
    <source>
        <dbReference type="EMBL" id="PIA34871.1"/>
    </source>
</evidence>
<keyword evidence="1" id="KW-0472">Membrane</keyword>
<protein>
    <submittedName>
        <fullName evidence="2">Uncharacterized protein</fullName>
    </submittedName>
</protein>
<keyword evidence="3" id="KW-1185">Reference proteome</keyword>
<dbReference type="STRING" id="218851.A0A2G5CUB9"/>
<dbReference type="PANTHER" id="PTHR34970:SF2">
    <property type="entry name" value="ABC TRANSPORTER A FAMILY PROTEIN"/>
    <property type="match status" value="1"/>
</dbReference>
<dbReference type="FunCoup" id="A0A2G5CUB9">
    <property type="interactions" value="1010"/>
</dbReference>
<keyword evidence="1" id="KW-0812">Transmembrane</keyword>
<dbReference type="Proteomes" id="UP000230069">
    <property type="component" value="Unassembled WGS sequence"/>
</dbReference>
<name>A0A2G5CUB9_AQUCA</name>
<accession>A0A2G5CUB9</accession>
<reference evidence="2 3" key="1">
    <citation type="submission" date="2017-09" db="EMBL/GenBank/DDBJ databases">
        <title>WGS assembly of Aquilegia coerulea Goldsmith.</title>
        <authorList>
            <person name="Hodges S."/>
            <person name="Kramer E."/>
            <person name="Nordborg M."/>
            <person name="Tomkins J."/>
            <person name="Borevitz J."/>
            <person name="Derieg N."/>
            <person name="Yan J."/>
            <person name="Mihaltcheva S."/>
            <person name="Hayes R.D."/>
            <person name="Rokhsar D."/>
        </authorList>
    </citation>
    <scope>NUCLEOTIDE SEQUENCE [LARGE SCALE GENOMIC DNA]</scope>
    <source>
        <strain evidence="3">cv. Goldsmith</strain>
    </source>
</reference>
<dbReference type="AlphaFoldDB" id="A0A2G5CUB9"/>
<dbReference type="OrthoDB" id="1911459at2759"/>
<gene>
    <name evidence="2" type="ORF">AQUCO_03700266v1</name>
</gene>